<keyword evidence="3" id="KW-0963">Cytoplasm</keyword>
<keyword evidence="3" id="KW-0690">Ribosome biogenesis</keyword>
<evidence type="ECO:0000259" key="5">
    <source>
        <dbReference type="PROSITE" id="PS51721"/>
    </source>
</evidence>
<keyword evidence="3" id="KW-0694">RNA-binding</keyword>
<dbReference type="HAMAP" id="MF_01820">
    <property type="entry name" value="GTPase_RsgA"/>
    <property type="match status" value="1"/>
</dbReference>
<protein>
    <recommendedName>
        <fullName evidence="3">Small ribosomal subunit biogenesis GTPase RsgA</fullName>
        <ecNumber evidence="3">3.6.1.-</ecNumber>
    </recommendedName>
</protein>
<evidence type="ECO:0000256" key="1">
    <source>
        <dbReference type="ARBA" id="ARBA00022741"/>
    </source>
</evidence>
<dbReference type="PROSITE" id="PS51721">
    <property type="entry name" value="G_CP"/>
    <property type="match status" value="1"/>
</dbReference>
<organism evidence="6 7">
    <name type="scientific">Streptobacillus felis</name>
    <dbReference type="NCBI Taxonomy" id="1384509"/>
    <lineage>
        <taxon>Bacteria</taxon>
        <taxon>Fusobacteriati</taxon>
        <taxon>Fusobacteriota</taxon>
        <taxon>Fusobacteriia</taxon>
        <taxon>Fusobacteriales</taxon>
        <taxon>Leptotrichiaceae</taxon>
        <taxon>Streptobacillus</taxon>
    </lineage>
</organism>
<dbReference type="InterPro" id="IPR030378">
    <property type="entry name" value="G_CP_dom"/>
</dbReference>
<feature type="binding site" evidence="3">
    <location>
        <position position="254"/>
    </location>
    <ligand>
        <name>Zn(2+)</name>
        <dbReference type="ChEBI" id="CHEBI:29105"/>
    </ligand>
</feature>
<dbReference type="GO" id="GO:0005525">
    <property type="term" value="F:GTP binding"/>
    <property type="evidence" value="ECO:0007669"/>
    <property type="project" value="UniProtKB-UniRule"/>
</dbReference>
<proteinExistence type="inferred from homology"/>
<dbReference type="EMBL" id="JABMKT010000022">
    <property type="protein sequence ID" value="NYV28144.1"/>
    <property type="molecule type" value="Genomic_DNA"/>
</dbReference>
<dbReference type="InterPro" id="IPR027417">
    <property type="entry name" value="P-loop_NTPase"/>
</dbReference>
<feature type="domain" description="CP-type G" evidence="5">
    <location>
        <begin position="73"/>
        <end position="229"/>
    </location>
</feature>
<dbReference type="EC" id="3.6.1.-" evidence="3"/>
<evidence type="ECO:0000313" key="6">
    <source>
        <dbReference type="EMBL" id="NYV28144.1"/>
    </source>
</evidence>
<feature type="binding site" evidence="3">
    <location>
        <position position="261"/>
    </location>
    <ligand>
        <name>Zn(2+)</name>
        <dbReference type="ChEBI" id="CHEBI:29105"/>
    </ligand>
</feature>
<comment type="function">
    <text evidence="3">One of several proteins that assist in the late maturation steps of the functional core of the 30S ribosomal subunit. Helps release RbfA from mature subunits. May play a role in the assembly of ribosomal proteins into the subunit. Circularly permuted GTPase that catalyzes slow GTP hydrolysis, GTPase activity is stimulated by the 30S ribosomal subunit.</text>
</comment>
<dbReference type="PANTHER" id="PTHR32120">
    <property type="entry name" value="SMALL RIBOSOMAL SUBUNIT BIOGENESIS GTPASE RSGA"/>
    <property type="match status" value="1"/>
</dbReference>
<evidence type="ECO:0000256" key="3">
    <source>
        <dbReference type="HAMAP-Rule" id="MF_01820"/>
    </source>
</evidence>
<dbReference type="PROSITE" id="PS50936">
    <property type="entry name" value="ENGC_GTPASE"/>
    <property type="match status" value="1"/>
</dbReference>
<sequence>MHTKGKVIRKIQGFYFVYTYYDFKDIDDFEEKLIKCKLRGNLKLKNKKDNCIIGDNVIIDTKLEVITEILERNNYLNRPLISNIDNLALTFSAKDPNFDIIQFQKLLLNIHKNELEPLLLITKSDLLSKDELNELDSILKNSFPYLKYFFISKESFEDFKRYIKDKNIIISGPSGVGKSTLINNILNQDVLIIGEISQKTKKGKNTTVDTRFFPFGNGFIIDTPGFSSIEFPNFKNALEIKEYFPEIQELSLGCKFSNCIHIHEPNCNVKGNLNELRYDFYKLIYQNIQEGEN</sequence>
<evidence type="ECO:0000256" key="2">
    <source>
        <dbReference type="ARBA" id="ARBA00023134"/>
    </source>
</evidence>
<comment type="cofactor">
    <cofactor evidence="3">
        <name>Zn(2+)</name>
        <dbReference type="ChEBI" id="CHEBI:29105"/>
    </cofactor>
    <text evidence="3">Binds 1 zinc ion per subunit.</text>
</comment>
<dbReference type="Pfam" id="PF03193">
    <property type="entry name" value="RsgA_GTPase"/>
    <property type="match status" value="1"/>
</dbReference>
<dbReference type="InterPro" id="IPR010914">
    <property type="entry name" value="RsgA_GTPase_dom"/>
</dbReference>
<feature type="binding site" evidence="3">
    <location>
        <begin position="122"/>
        <end position="125"/>
    </location>
    <ligand>
        <name>GTP</name>
        <dbReference type="ChEBI" id="CHEBI:37565"/>
    </ligand>
</feature>
<evidence type="ECO:0000313" key="7">
    <source>
        <dbReference type="Proteomes" id="UP000526184"/>
    </source>
</evidence>
<dbReference type="GO" id="GO:0005737">
    <property type="term" value="C:cytoplasm"/>
    <property type="evidence" value="ECO:0007669"/>
    <property type="project" value="UniProtKB-SubCell"/>
</dbReference>
<keyword evidence="3" id="KW-0378">Hydrolase</keyword>
<dbReference type="InterPro" id="IPR012340">
    <property type="entry name" value="NA-bd_OB-fold"/>
</dbReference>
<dbReference type="Proteomes" id="UP000526184">
    <property type="component" value="Unassembled WGS sequence"/>
</dbReference>
<feature type="binding site" evidence="3">
    <location>
        <position position="259"/>
    </location>
    <ligand>
        <name>Zn(2+)</name>
        <dbReference type="ChEBI" id="CHEBI:29105"/>
    </ligand>
</feature>
<dbReference type="AlphaFoldDB" id="A0A7Z0T8N6"/>
<dbReference type="GO" id="GO:0003924">
    <property type="term" value="F:GTPase activity"/>
    <property type="evidence" value="ECO:0007669"/>
    <property type="project" value="UniProtKB-UniRule"/>
</dbReference>
<dbReference type="GO" id="GO:0042274">
    <property type="term" value="P:ribosomal small subunit biogenesis"/>
    <property type="evidence" value="ECO:0007669"/>
    <property type="project" value="UniProtKB-UniRule"/>
</dbReference>
<accession>A0A7Z0T8N6</accession>
<dbReference type="SUPFAM" id="SSF52540">
    <property type="entry name" value="P-loop containing nucleoside triphosphate hydrolases"/>
    <property type="match status" value="1"/>
</dbReference>
<dbReference type="PANTHER" id="PTHR32120:SF11">
    <property type="entry name" value="SMALL RIBOSOMAL SUBUNIT BIOGENESIS GTPASE RSGA 1, MITOCHONDRIAL-RELATED"/>
    <property type="match status" value="1"/>
</dbReference>
<dbReference type="RefSeq" id="WP_180136208.1">
    <property type="nucleotide sequence ID" value="NZ_JABMKT010000022.1"/>
</dbReference>
<keyword evidence="3" id="KW-0479">Metal-binding</keyword>
<dbReference type="GO" id="GO:0046872">
    <property type="term" value="F:metal ion binding"/>
    <property type="evidence" value="ECO:0007669"/>
    <property type="project" value="UniProtKB-KW"/>
</dbReference>
<feature type="domain" description="EngC GTPase" evidence="4">
    <location>
        <begin position="82"/>
        <end position="227"/>
    </location>
</feature>
<comment type="subunit">
    <text evidence="3">Monomer. Associates with 30S ribosomal subunit, binds 16S rRNA.</text>
</comment>
<comment type="subcellular location">
    <subcellularLocation>
        <location evidence="3">Cytoplasm</location>
    </subcellularLocation>
</comment>
<dbReference type="InterPro" id="IPR004881">
    <property type="entry name" value="Ribosome_biogen_GTPase_RsgA"/>
</dbReference>
<dbReference type="GO" id="GO:0019843">
    <property type="term" value="F:rRNA binding"/>
    <property type="evidence" value="ECO:0007669"/>
    <property type="project" value="UniProtKB-KW"/>
</dbReference>
<dbReference type="Gene3D" id="2.40.50.140">
    <property type="entry name" value="Nucleic acid-binding proteins"/>
    <property type="match status" value="1"/>
</dbReference>
<comment type="caution">
    <text evidence="6">The sequence shown here is derived from an EMBL/GenBank/DDBJ whole genome shotgun (WGS) entry which is preliminary data.</text>
</comment>
<keyword evidence="1 3" id="KW-0547">Nucleotide-binding</keyword>
<keyword evidence="3" id="KW-0699">rRNA-binding</keyword>
<feature type="binding site" evidence="3">
    <location>
        <begin position="172"/>
        <end position="180"/>
    </location>
    <ligand>
        <name>GTP</name>
        <dbReference type="ChEBI" id="CHEBI:37565"/>
    </ligand>
</feature>
<keyword evidence="7" id="KW-1185">Reference proteome</keyword>
<evidence type="ECO:0000259" key="4">
    <source>
        <dbReference type="PROSITE" id="PS50936"/>
    </source>
</evidence>
<name>A0A7Z0T8N6_9FUSO</name>
<keyword evidence="3" id="KW-0862">Zinc</keyword>
<reference evidence="6 7" key="1">
    <citation type="submission" date="2020-05" db="EMBL/GenBank/DDBJ databases">
        <title>Streptobacillus felis strain LHL191014123.</title>
        <authorList>
            <person name="Fawzy A."/>
            <person name="Rau J."/>
            <person name="Risse K."/>
            <person name="Schauerte N."/>
            <person name="Geiger C."/>
            <person name="Blom J."/>
            <person name="Imirzalioglu C."/>
            <person name="Falgenhauer J."/>
            <person name="Bach A."/>
            <person name="Herden C."/>
            <person name="Eisenberg T."/>
        </authorList>
    </citation>
    <scope>NUCLEOTIDE SEQUENCE [LARGE SCALE GENOMIC DNA]</scope>
    <source>
        <strain evidence="6 7">LHL191014123</strain>
    </source>
</reference>
<keyword evidence="2 3" id="KW-0342">GTP-binding</keyword>
<dbReference type="NCBIfam" id="TIGR00157">
    <property type="entry name" value="ribosome small subunit-dependent GTPase A"/>
    <property type="match status" value="1"/>
</dbReference>
<dbReference type="Gene3D" id="1.10.40.50">
    <property type="entry name" value="Probable gtpase engc, domain 3"/>
    <property type="match status" value="1"/>
</dbReference>
<gene>
    <name evidence="3 6" type="primary">rsgA</name>
    <name evidence="6" type="ORF">HP397_04865</name>
</gene>
<dbReference type="Gene3D" id="3.40.50.300">
    <property type="entry name" value="P-loop containing nucleotide triphosphate hydrolases"/>
    <property type="match status" value="1"/>
</dbReference>
<feature type="binding site" evidence="3">
    <location>
        <position position="267"/>
    </location>
    <ligand>
        <name>Zn(2+)</name>
        <dbReference type="ChEBI" id="CHEBI:29105"/>
    </ligand>
</feature>
<dbReference type="CDD" id="cd01854">
    <property type="entry name" value="YjeQ_EngC"/>
    <property type="match status" value="1"/>
</dbReference>
<comment type="similarity">
    <text evidence="3">Belongs to the TRAFAC class YlqF/YawG GTPase family. RsgA subfamily.</text>
</comment>